<dbReference type="Gene3D" id="3.40.630.30">
    <property type="match status" value="1"/>
</dbReference>
<protein>
    <recommendedName>
        <fullName evidence="1">N-acetyltransferase domain-containing protein</fullName>
    </recommendedName>
</protein>
<keyword evidence="3" id="KW-1185">Reference proteome</keyword>
<dbReference type="HOGENOM" id="CLU_013985_3_1_10"/>
<dbReference type="SUPFAM" id="SSF55729">
    <property type="entry name" value="Acyl-CoA N-acyltransferases (Nat)"/>
    <property type="match status" value="1"/>
</dbReference>
<gene>
    <name evidence="2" type="ORF">KAOT1_08033</name>
</gene>
<feature type="domain" description="N-acetyltransferase" evidence="1">
    <location>
        <begin position="10"/>
        <end position="168"/>
    </location>
</feature>
<reference evidence="2 3" key="1">
    <citation type="journal article" date="2011" name="J. Bacteriol.">
        <title>Genome sequence of the algicidal bacterium Kordia algicida OT-1.</title>
        <authorList>
            <person name="Lee H.S."/>
            <person name="Kang S.G."/>
            <person name="Kwon K.K."/>
            <person name="Lee J.H."/>
            <person name="Kim S.J."/>
        </authorList>
    </citation>
    <scope>NUCLEOTIDE SEQUENCE [LARGE SCALE GENOMIC DNA]</scope>
    <source>
        <strain evidence="2 3">OT-1</strain>
    </source>
</reference>
<organism evidence="2 3">
    <name type="scientific">Kordia algicida OT-1</name>
    <dbReference type="NCBI Taxonomy" id="391587"/>
    <lineage>
        <taxon>Bacteria</taxon>
        <taxon>Pseudomonadati</taxon>
        <taxon>Bacteroidota</taxon>
        <taxon>Flavobacteriia</taxon>
        <taxon>Flavobacteriales</taxon>
        <taxon>Flavobacteriaceae</taxon>
        <taxon>Kordia</taxon>
    </lineage>
</organism>
<dbReference type="EMBL" id="ABIB01000005">
    <property type="protein sequence ID" value="EDP96102.1"/>
    <property type="molecule type" value="Genomic_DNA"/>
</dbReference>
<dbReference type="Proteomes" id="UP000002945">
    <property type="component" value="Unassembled WGS sequence"/>
</dbReference>
<dbReference type="InterPro" id="IPR051531">
    <property type="entry name" value="N-acetyltransferase"/>
</dbReference>
<dbReference type="eggNOG" id="COG1670">
    <property type="taxonomic scope" value="Bacteria"/>
</dbReference>
<dbReference type="STRING" id="391587.KAOT1_08033"/>
<dbReference type="InterPro" id="IPR016181">
    <property type="entry name" value="Acyl_CoA_acyltransferase"/>
</dbReference>
<dbReference type="InterPro" id="IPR000182">
    <property type="entry name" value="GNAT_dom"/>
</dbReference>
<sequence>MNIILETKRTYLRELTVADAKSFYDLNLDEEVIKFTGDVAFASINHAKEFLENYDHYQKYGIGRWAVIHKESQEFLGWCGIKFTPKNNEYDIGFRFFKKYWNKGFATETAKACVDYGLKTLELPKIVGRAMKANKASIKVLEKIGLQYEHDFDFDGNVGVIYSTKKIC</sequence>
<dbReference type="PANTHER" id="PTHR43792">
    <property type="entry name" value="GNAT FAMILY, PUTATIVE (AFU_ORTHOLOGUE AFUA_3G00765)-RELATED-RELATED"/>
    <property type="match status" value="1"/>
</dbReference>
<dbReference type="AlphaFoldDB" id="A9DY95"/>
<proteinExistence type="predicted"/>
<evidence type="ECO:0000313" key="2">
    <source>
        <dbReference type="EMBL" id="EDP96102.1"/>
    </source>
</evidence>
<dbReference type="RefSeq" id="WP_007094172.1">
    <property type="nucleotide sequence ID" value="NZ_CP142125.1"/>
</dbReference>
<dbReference type="PROSITE" id="PS51186">
    <property type="entry name" value="GNAT"/>
    <property type="match status" value="1"/>
</dbReference>
<evidence type="ECO:0000313" key="3">
    <source>
        <dbReference type="Proteomes" id="UP000002945"/>
    </source>
</evidence>
<dbReference type="GO" id="GO:0016747">
    <property type="term" value="F:acyltransferase activity, transferring groups other than amino-acyl groups"/>
    <property type="evidence" value="ECO:0007669"/>
    <property type="project" value="InterPro"/>
</dbReference>
<name>A9DY95_9FLAO</name>
<accession>A9DY95</accession>
<dbReference type="PANTHER" id="PTHR43792:SF1">
    <property type="entry name" value="N-ACETYLTRANSFERASE DOMAIN-CONTAINING PROTEIN"/>
    <property type="match status" value="1"/>
</dbReference>
<dbReference type="Pfam" id="PF13302">
    <property type="entry name" value="Acetyltransf_3"/>
    <property type="match status" value="1"/>
</dbReference>
<evidence type="ECO:0000259" key="1">
    <source>
        <dbReference type="PROSITE" id="PS51186"/>
    </source>
</evidence>
<comment type="caution">
    <text evidence="2">The sequence shown here is derived from an EMBL/GenBank/DDBJ whole genome shotgun (WGS) entry which is preliminary data.</text>
</comment>
<dbReference type="OrthoDB" id="9788916at2"/>